<dbReference type="Gene3D" id="2.80.10.50">
    <property type="match status" value="2"/>
</dbReference>
<evidence type="ECO:0000313" key="3">
    <source>
        <dbReference type="EMBL" id="MET4582815.1"/>
    </source>
</evidence>
<feature type="domain" description="Ricin B lectin" evidence="2">
    <location>
        <begin position="348"/>
        <end position="507"/>
    </location>
</feature>
<dbReference type="InterPro" id="IPR000772">
    <property type="entry name" value="Ricin_B_lectin"/>
</dbReference>
<keyword evidence="1" id="KW-1133">Transmembrane helix</keyword>
<dbReference type="SUPFAM" id="SSF50370">
    <property type="entry name" value="Ricin B-like lectins"/>
    <property type="match status" value="2"/>
</dbReference>
<gene>
    <name evidence="3" type="ORF">ABIE21_002325</name>
</gene>
<evidence type="ECO:0000313" key="4">
    <source>
        <dbReference type="Proteomes" id="UP001549257"/>
    </source>
</evidence>
<reference evidence="3 4" key="1">
    <citation type="submission" date="2024-06" db="EMBL/GenBank/DDBJ databases">
        <title>Sorghum-associated microbial communities from plants grown in Nebraska, USA.</title>
        <authorList>
            <person name="Schachtman D."/>
        </authorList>
    </citation>
    <scope>NUCLEOTIDE SEQUENCE [LARGE SCALE GENOMIC DNA]</scope>
    <source>
        <strain evidence="3 4">2857</strain>
    </source>
</reference>
<dbReference type="PROSITE" id="PS50231">
    <property type="entry name" value="RICIN_B_LECTIN"/>
    <property type="match status" value="2"/>
</dbReference>
<sequence>MTRRTEPMISRSAIEKRLAHVGGERGVALMSAMLFMILLTGMSLVLLSVILAQIGPSYAAQKGTKTVYTAQAGLQAALGVVRTAAGTPVAGVEFGAPSKLPCTVTGRLDGNSADLSYTVSLRYYSVDPTGKDETWLNTTATRLTCSTPGGVSGEPKFAYLVAQGAGAAAPGRAADEGNRSVAAVYKFKITNINIPGGRIFSGTECLQAWPVTAGGAIVVGSKIRFVSAANCTEANKDRQMWSYDASYQIKLASSVHPGPALCITGRTMSQTDATDATLAECLTGDPRYTQLWSWDGSYTWKGQNSPISSGERGVFLARGGDPAVLQVSNSDPSDFEPAAGVGAGAASKTTNQIVNYKEFGRCIDVTNGEPTYAFLILFPCKQDPSLSPRGVYWNHQFFYNEPPAGQTTLVDQQIYVLQDYQAANRFCLETPASGRLVVVRPCSSESTPDARKWTRTSKTADYATSYLIKNHAGLCLTADTAEGLYRGWSKLTVRTCDGLPWQKWNAPANDNVSTFGSFREIG</sequence>
<proteinExistence type="predicted"/>
<dbReference type="CDD" id="cd00161">
    <property type="entry name" value="beta-trefoil_Ricin-like"/>
    <property type="match status" value="1"/>
</dbReference>
<evidence type="ECO:0000259" key="2">
    <source>
        <dbReference type="SMART" id="SM00458"/>
    </source>
</evidence>
<keyword evidence="1" id="KW-0812">Transmembrane</keyword>
<dbReference type="InterPro" id="IPR035992">
    <property type="entry name" value="Ricin_B-like_lectins"/>
</dbReference>
<dbReference type="SMART" id="SM00458">
    <property type="entry name" value="RICIN"/>
    <property type="match status" value="1"/>
</dbReference>
<organism evidence="3 4">
    <name type="scientific">Conyzicola nivalis</name>
    <dbReference type="NCBI Taxonomy" id="1477021"/>
    <lineage>
        <taxon>Bacteria</taxon>
        <taxon>Bacillati</taxon>
        <taxon>Actinomycetota</taxon>
        <taxon>Actinomycetes</taxon>
        <taxon>Micrococcales</taxon>
        <taxon>Microbacteriaceae</taxon>
        <taxon>Conyzicola</taxon>
    </lineage>
</organism>
<keyword evidence="1" id="KW-0472">Membrane</keyword>
<keyword evidence="4" id="KW-1185">Reference proteome</keyword>
<accession>A0ABV2QP50</accession>
<comment type="caution">
    <text evidence="3">The sequence shown here is derived from an EMBL/GenBank/DDBJ whole genome shotgun (WGS) entry which is preliminary data.</text>
</comment>
<evidence type="ECO:0000256" key="1">
    <source>
        <dbReference type="SAM" id="Phobius"/>
    </source>
</evidence>
<protein>
    <recommendedName>
        <fullName evidence="2">Ricin B lectin domain-containing protein</fullName>
    </recommendedName>
</protein>
<feature type="transmembrane region" description="Helical" evidence="1">
    <location>
        <begin position="26"/>
        <end position="52"/>
    </location>
</feature>
<dbReference type="Proteomes" id="UP001549257">
    <property type="component" value="Unassembled WGS sequence"/>
</dbReference>
<dbReference type="EMBL" id="JBEPSJ010000002">
    <property type="protein sequence ID" value="MET4582815.1"/>
    <property type="molecule type" value="Genomic_DNA"/>
</dbReference>
<name>A0ABV2QP50_9MICO</name>